<comment type="caution">
    <text evidence="1">The sequence shown here is derived from an EMBL/GenBank/DDBJ whole genome shotgun (WGS) entry which is preliminary data.</text>
</comment>
<dbReference type="InterPro" id="IPR011990">
    <property type="entry name" value="TPR-like_helical_dom_sf"/>
</dbReference>
<dbReference type="AlphaFoldDB" id="A0A433Q4U4"/>
<dbReference type="Proteomes" id="UP000274822">
    <property type="component" value="Unassembled WGS sequence"/>
</dbReference>
<dbReference type="SUPFAM" id="SSF81901">
    <property type="entry name" value="HCP-like"/>
    <property type="match status" value="1"/>
</dbReference>
<organism evidence="1 2">
    <name type="scientific">Jimgerdemannia flammicorona</name>
    <dbReference type="NCBI Taxonomy" id="994334"/>
    <lineage>
        <taxon>Eukaryota</taxon>
        <taxon>Fungi</taxon>
        <taxon>Fungi incertae sedis</taxon>
        <taxon>Mucoromycota</taxon>
        <taxon>Mucoromycotina</taxon>
        <taxon>Endogonomycetes</taxon>
        <taxon>Endogonales</taxon>
        <taxon>Endogonaceae</taxon>
        <taxon>Jimgerdemannia</taxon>
    </lineage>
</organism>
<protein>
    <submittedName>
        <fullName evidence="1">Uncharacterized protein</fullName>
    </submittedName>
</protein>
<evidence type="ECO:0000313" key="1">
    <source>
        <dbReference type="EMBL" id="RUS24684.1"/>
    </source>
</evidence>
<dbReference type="Gene3D" id="1.25.40.10">
    <property type="entry name" value="Tetratricopeptide repeat domain"/>
    <property type="match status" value="1"/>
</dbReference>
<proteinExistence type="predicted"/>
<feature type="non-terminal residue" evidence="1">
    <location>
        <position position="210"/>
    </location>
</feature>
<dbReference type="EMBL" id="RBNJ01015268">
    <property type="protein sequence ID" value="RUS24684.1"/>
    <property type="molecule type" value="Genomic_DNA"/>
</dbReference>
<keyword evidence="2" id="KW-1185">Reference proteome</keyword>
<name>A0A433Q4U4_9FUNG</name>
<sequence>MSLPIETQKRVAERALRLVTEDDMSPQATMEVLQRTLRMKNTILYSPLFASIMIPNVLTSSIPSTVTNNKTPEITALANIILQTSDHGVPVAFRLYRIAMDAGNDNAAYSYANMVYRGRHLFRSHARNPKNPYANFPLIILHSHPLGYRGTPLDQTAGLEILTRLARKGHPYAQMNLAGIIAREGGDVATVVKLYELAAMGGLDRGWTEI</sequence>
<reference evidence="1 2" key="1">
    <citation type="journal article" date="2018" name="New Phytol.">
        <title>Phylogenomics of Endogonaceae and evolution of mycorrhizas within Mucoromycota.</title>
        <authorList>
            <person name="Chang Y."/>
            <person name="Desiro A."/>
            <person name="Na H."/>
            <person name="Sandor L."/>
            <person name="Lipzen A."/>
            <person name="Clum A."/>
            <person name="Barry K."/>
            <person name="Grigoriev I.V."/>
            <person name="Martin F.M."/>
            <person name="Stajich J.E."/>
            <person name="Smith M.E."/>
            <person name="Bonito G."/>
            <person name="Spatafora J.W."/>
        </authorList>
    </citation>
    <scope>NUCLEOTIDE SEQUENCE [LARGE SCALE GENOMIC DNA]</scope>
    <source>
        <strain evidence="1 2">AD002</strain>
    </source>
</reference>
<evidence type="ECO:0000313" key="2">
    <source>
        <dbReference type="Proteomes" id="UP000274822"/>
    </source>
</evidence>
<gene>
    <name evidence="1" type="ORF">BC938DRAFT_473234</name>
</gene>
<accession>A0A433Q4U4</accession>